<reference evidence="1 2" key="1">
    <citation type="submission" date="2021-06" db="EMBL/GenBank/DDBJ databases">
        <authorList>
            <person name="Palmer J.M."/>
        </authorList>
    </citation>
    <scope>NUCLEOTIDE SEQUENCE [LARGE SCALE GENOMIC DNA]</scope>
    <source>
        <strain evidence="1 2">CL_MEX2019</strain>
        <tissue evidence="1">Muscle</tissue>
    </source>
</reference>
<evidence type="ECO:0000313" key="2">
    <source>
        <dbReference type="Proteomes" id="UP001352852"/>
    </source>
</evidence>
<evidence type="ECO:0000313" key="1">
    <source>
        <dbReference type="EMBL" id="MED6274954.1"/>
    </source>
</evidence>
<keyword evidence="2" id="KW-1185">Reference proteome</keyword>
<proteinExistence type="predicted"/>
<dbReference type="Proteomes" id="UP001352852">
    <property type="component" value="Unassembled WGS sequence"/>
</dbReference>
<accession>A0ABU7DIS3</accession>
<dbReference type="EMBL" id="JAHUTJ010026715">
    <property type="protein sequence ID" value="MED6274954.1"/>
    <property type="molecule type" value="Genomic_DNA"/>
</dbReference>
<protein>
    <submittedName>
        <fullName evidence="1">Uncharacterized protein</fullName>
    </submittedName>
</protein>
<name>A0ABU7DIS3_9TELE</name>
<organism evidence="1 2">
    <name type="scientific">Characodon lateralis</name>
    <dbReference type="NCBI Taxonomy" id="208331"/>
    <lineage>
        <taxon>Eukaryota</taxon>
        <taxon>Metazoa</taxon>
        <taxon>Chordata</taxon>
        <taxon>Craniata</taxon>
        <taxon>Vertebrata</taxon>
        <taxon>Euteleostomi</taxon>
        <taxon>Actinopterygii</taxon>
        <taxon>Neopterygii</taxon>
        <taxon>Teleostei</taxon>
        <taxon>Neoteleostei</taxon>
        <taxon>Acanthomorphata</taxon>
        <taxon>Ovalentaria</taxon>
        <taxon>Atherinomorphae</taxon>
        <taxon>Cyprinodontiformes</taxon>
        <taxon>Goodeidae</taxon>
        <taxon>Characodon</taxon>
    </lineage>
</organism>
<sequence>MSCSLQRQLDSCCHSWVVGSLEVQQQRSVRSEPGAAWISAELKETRRWLLSPQPEGPNPASQPLRSPNSVLRLSLVLLTWC</sequence>
<comment type="caution">
    <text evidence="1">The sequence shown here is derived from an EMBL/GenBank/DDBJ whole genome shotgun (WGS) entry which is preliminary data.</text>
</comment>
<gene>
    <name evidence="1" type="ORF">CHARACLAT_021605</name>
</gene>